<dbReference type="AlphaFoldDB" id="A0A811K1S5"/>
<accession>A0A811K1S5</accession>
<feature type="region of interest" description="Disordered" evidence="1">
    <location>
        <begin position="193"/>
        <end position="216"/>
    </location>
</feature>
<sequence>MDSEDDCYECSNCCTEKRKQHKCCLHQLKKVVEARVAKIAEKKRTSEKKEDHQIVPLVGNTTVKGENAASGAHIRQFSDNHYQKIVGLDASDAEKVVLDLIDRQKQFSASAHGNNAAAQLEGGERAQFQRFGDNGGLAQAGGHKAQFRLQNETDTERHALLKADGKYELDSIAEGDLKDPKNTRFKATNDRFDFKLNPDSQTKNEGEGTLSFKDRQNNTQGTYTYTIFQNGKKTDAQLSAHDIGGSELEQSLFGRRSDRYRCSAEMPGVSQCYDALQRAERPRVYFTDQTG</sequence>
<dbReference type="EMBL" id="CAJFDH010000002">
    <property type="protein sequence ID" value="CAD5209851.1"/>
    <property type="molecule type" value="Genomic_DNA"/>
</dbReference>
<proteinExistence type="predicted"/>
<comment type="caution">
    <text evidence="2">The sequence shown here is derived from an EMBL/GenBank/DDBJ whole genome shotgun (WGS) entry which is preliminary data.</text>
</comment>
<dbReference type="EMBL" id="CAJFCW020000002">
    <property type="protein sequence ID" value="CAG9090208.1"/>
    <property type="molecule type" value="Genomic_DNA"/>
</dbReference>
<evidence type="ECO:0000256" key="1">
    <source>
        <dbReference type="SAM" id="MobiDB-lite"/>
    </source>
</evidence>
<dbReference type="OrthoDB" id="5782146at2759"/>
<name>A0A811K1S5_9BILA</name>
<reference evidence="2" key="1">
    <citation type="submission" date="2020-09" db="EMBL/GenBank/DDBJ databases">
        <authorList>
            <person name="Kikuchi T."/>
        </authorList>
    </citation>
    <scope>NUCLEOTIDE SEQUENCE</scope>
    <source>
        <strain evidence="2">SH1</strain>
    </source>
</reference>
<gene>
    <name evidence="2" type="ORF">BOKJ2_LOCUS2894</name>
</gene>
<evidence type="ECO:0000313" key="3">
    <source>
        <dbReference type="Proteomes" id="UP000614601"/>
    </source>
</evidence>
<organism evidence="2 3">
    <name type="scientific">Bursaphelenchus okinawaensis</name>
    <dbReference type="NCBI Taxonomy" id="465554"/>
    <lineage>
        <taxon>Eukaryota</taxon>
        <taxon>Metazoa</taxon>
        <taxon>Ecdysozoa</taxon>
        <taxon>Nematoda</taxon>
        <taxon>Chromadorea</taxon>
        <taxon>Rhabditida</taxon>
        <taxon>Tylenchina</taxon>
        <taxon>Tylenchomorpha</taxon>
        <taxon>Aphelenchoidea</taxon>
        <taxon>Aphelenchoididae</taxon>
        <taxon>Bursaphelenchus</taxon>
    </lineage>
</organism>
<protein>
    <submittedName>
        <fullName evidence="2">Uncharacterized protein</fullName>
    </submittedName>
</protein>
<dbReference type="Proteomes" id="UP000783686">
    <property type="component" value="Unassembled WGS sequence"/>
</dbReference>
<keyword evidence="3" id="KW-1185">Reference proteome</keyword>
<dbReference type="Proteomes" id="UP000614601">
    <property type="component" value="Unassembled WGS sequence"/>
</dbReference>
<evidence type="ECO:0000313" key="2">
    <source>
        <dbReference type="EMBL" id="CAD5209851.1"/>
    </source>
</evidence>